<gene>
    <name evidence="9" type="ORF">B0W44_03915</name>
</gene>
<evidence type="ECO:0000256" key="5">
    <source>
        <dbReference type="ARBA" id="ARBA00022989"/>
    </source>
</evidence>
<dbReference type="PANTHER" id="PTHR48086:SF7">
    <property type="entry name" value="SODIUM-SOLUTE SYMPORTER-RELATED"/>
    <property type="match status" value="1"/>
</dbReference>
<comment type="similarity">
    <text evidence="2 7">Belongs to the sodium:solute symporter (SSF) (TC 2.A.21) family.</text>
</comment>
<evidence type="ECO:0000256" key="2">
    <source>
        <dbReference type="ARBA" id="ARBA00006434"/>
    </source>
</evidence>
<dbReference type="STRING" id="1471761.B0W44_03915"/>
<feature type="transmembrane region" description="Helical" evidence="8">
    <location>
        <begin position="216"/>
        <end position="240"/>
    </location>
</feature>
<keyword evidence="6 8" id="KW-0472">Membrane</keyword>
<dbReference type="InterPro" id="IPR050277">
    <property type="entry name" value="Sodium:Solute_Symporter"/>
</dbReference>
<feature type="transmembrane region" description="Helical" evidence="8">
    <location>
        <begin position="6"/>
        <end position="24"/>
    </location>
</feature>
<dbReference type="RefSeq" id="WP_228441495.1">
    <property type="nucleotide sequence ID" value="NZ_CP019699.1"/>
</dbReference>
<protein>
    <submittedName>
        <fullName evidence="9">Sodium:proline symporter</fullName>
    </submittedName>
</protein>
<dbReference type="InterPro" id="IPR001734">
    <property type="entry name" value="Na/solute_symporter"/>
</dbReference>
<dbReference type="PANTHER" id="PTHR48086">
    <property type="entry name" value="SODIUM/PROLINE SYMPORTER-RELATED"/>
    <property type="match status" value="1"/>
</dbReference>
<proteinExistence type="inferred from homology"/>
<dbReference type="InterPro" id="IPR038377">
    <property type="entry name" value="Na/Glc_symporter_sf"/>
</dbReference>
<keyword evidence="10" id="KW-1185">Reference proteome</keyword>
<feature type="transmembrane region" description="Helical" evidence="8">
    <location>
        <begin position="261"/>
        <end position="285"/>
    </location>
</feature>
<feature type="transmembrane region" description="Helical" evidence="8">
    <location>
        <begin position="305"/>
        <end position="329"/>
    </location>
</feature>
<dbReference type="AlphaFoldDB" id="A0A1U9K4S1"/>
<accession>A0A1U9K4S1</accession>
<evidence type="ECO:0000313" key="9">
    <source>
        <dbReference type="EMBL" id="AQS55045.1"/>
    </source>
</evidence>
<evidence type="ECO:0000256" key="1">
    <source>
        <dbReference type="ARBA" id="ARBA00004141"/>
    </source>
</evidence>
<dbReference type="Pfam" id="PF00474">
    <property type="entry name" value="SSF"/>
    <property type="match status" value="1"/>
</dbReference>
<dbReference type="EMBL" id="CP019699">
    <property type="protein sequence ID" value="AQS55045.1"/>
    <property type="molecule type" value="Genomic_DNA"/>
</dbReference>
<name>A0A1U9K4S1_9BACL</name>
<dbReference type="Gene3D" id="1.20.1730.10">
    <property type="entry name" value="Sodium/glucose cotransporter"/>
    <property type="match status" value="1"/>
</dbReference>
<dbReference type="GO" id="GO:0005886">
    <property type="term" value="C:plasma membrane"/>
    <property type="evidence" value="ECO:0007669"/>
    <property type="project" value="TreeGrafter"/>
</dbReference>
<evidence type="ECO:0000313" key="10">
    <source>
        <dbReference type="Proteomes" id="UP000188603"/>
    </source>
</evidence>
<dbReference type="CDD" id="cd10322">
    <property type="entry name" value="SLC5sbd"/>
    <property type="match status" value="1"/>
</dbReference>
<keyword evidence="3" id="KW-0813">Transport</keyword>
<feature type="transmembrane region" description="Helical" evidence="8">
    <location>
        <begin position="184"/>
        <end position="204"/>
    </location>
</feature>
<sequence length="370" mass="39496">MGNTIHIVVIVIYLALMILLGIYFSKREVKTTEDFMVAGRRLPLIVLISTLLATWVGSGTVVGGASFIYQYGPFAGIFNLIGGPIGVIVLYFIADKARLLKKYTVPEMLEIRYGSSTRLVASIFILLAYVGITAYQFTGGAYVLNITTGLPVEIGTIVIGVLVIFLATTGGLFSVAYTDFISSLLIVFGFFLGLPFVLSAVGGFSGMSAELPAHTLTMTGGLTVPQLIGYFLPLFLLILGDQNMYQRFSAAKNANTAKKSAVGFFLGNLLVVSLTIILATAAIVLYPTINPDTAILQIGASGVPIPVGGIILSAAVAFIITTGNSYLLSASSNLVYDLYARYSEKKLSDVKLLKFNRFVVVILGVLAYVS</sequence>
<dbReference type="GO" id="GO:0022857">
    <property type="term" value="F:transmembrane transporter activity"/>
    <property type="evidence" value="ECO:0007669"/>
    <property type="project" value="InterPro"/>
</dbReference>
<reference evidence="9 10" key="1">
    <citation type="journal article" date="2015" name="Int. J. Syst. Evol. Microbiol.">
        <title>Novibacillus thermophilus gen. nov., sp. nov., a Gram-staining-negative and moderately thermophilic member of the family Thermoactinomycetaceae.</title>
        <authorList>
            <person name="Yang G."/>
            <person name="Chen J."/>
            <person name="Zhou S."/>
        </authorList>
    </citation>
    <scope>NUCLEOTIDE SEQUENCE [LARGE SCALE GENOMIC DNA]</scope>
    <source>
        <strain evidence="9 10">SG-1</strain>
    </source>
</reference>
<dbReference type="KEGG" id="ntr:B0W44_03915"/>
<feature type="transmembrane region" description="Helical" evidence="8">
    <location>
        <begin position="115"/>
        <end position="137"/>
    </location>
</feature>
<evidence type="ECO:0000256" key="7">
    <source>
        <dbReference type="RuleBase" id="RU362091"/>
    </source>
</evidence>
<feature type="transmembrane region" description="Helical" evidence="8">
    <location>
        <begin position="44"/>
        <end position="68"/>
    </location>
</feature>
<evidence type="ECO:0000256" key="4">
    <source>
        <dbReference type="ARBA" id="ARBA00022692"/>
    </source>
</evidence>
<dbReference type="PROSITE" id="PS50283">
    <property type="entry name" value="NA_SOLUT_SYMP_3"/>
    <property type="match status" value="1"/>
</dbReference>
<feature type="transmembrane region" description="Helical" evidence="8">
    <location>
        <begin position="157"/>
        <end position="177"/>
    </location>
</feature>
<organism evidence="9 10">
    <name type="scientific">Novibacillus thermophilus</name>
    <dbReference type="NCBI Taxonomy" id="1471761"/>
    <lineage>
        <taxon>Bacteria</taxon>
        <taxon>Bacillati</taxon>
        <taxon>Bacillota</taxon>
        <taxon>Bacilli</taxon>
        <taxon>Bacillales</taxon>
        <taxon>Thermoactinomycetaceae</taxon>
        <taxon>Novibacillus</taxon>
    </lineage>
</organism>
<keyword evidence="4 8" id="KW-0812">Transmembrane</keyword>
<comment type="subcellular location">
    <subcellularLocation>
        <location evidence="1">Membrane</location>
        <topology evidence="1">Multi-pass membrane protein</topology>
    </subcellularLocation>
</comment>
<keyword evidence="5 8" id="KW-1133">Transmembrane helix</keyword>
<evidence type="ECO:0000256" key="8">
    <source>
        <dbReference type="SAM" id="Phobius"/>
    </source>
</evidence>
<evidence type="ECO:0000256" key="3">
    <source>
        <dbReference type="ARBA" id="ARBA00022448"/>
    </source>
</evidence>
<dbReference type="Proteomes" id="UP000188603">
    <property type="component" value="Chromosome"/>
</dbReference>
<feature type="transmembrane region" description="Helical" evidence="8">
    <location>
        <begin position="74"/>
        <end position="94"/>
    </location>
</feature>
<evidence type="ECO:0000256" key="6">
    <source>
        <dbReference type="ARBA" id="ARBA00023136"/>
    </source>
</evidence>